<dbReference type="InterPro" id="IPR028978">
    <property type="entry name" value="Chorismate_lyase_/UTRA_dom_sf"/>
</dbReference>
<sequence length="258" mass="27933">MSGRSGRPWTKGEPISSEPRYRSIAADLAEKIRAGHYAPGDALPAQRDLSHSYGVTLMTLRQALRHLSDEGLIVQQAGKGTYVSPPHLAYRLGSLRSLADDLRDQGHEVHTRVLDSSLRRPPSAVAVQLGAPALRLERVREFAGRAAVHQVSWVRKPFGNRLRAVDFTTKSLYAALADAGVAVARAAETIRPDVLDETLAGHLRAAVGTPVFVSDRTTYSLDDTLVVVDRAVILGEMMEIRAARAATGLSLTWSGSQP</sequence>
<reference evidence="6" key="1">
    <citation type="journal article" date="2019" name="Int. J. Syst. Evol. Microbiol.">
        <title>The Global Catalogue of Microorganisms (GCM) 10K type strain sequencing project: providing services to taxonomists for standard genome sequencing and annotation.</title>
        <authorList>
            <consortium name="The Broad Institute Genomics Platform"/>
            <consortium name="The Broad Institute Genome Sequencing Center for Infectious Disease"/>
            <person name="Wu L."/>
            <person name="Ma J."/>
        </authorList>
    </citation>
    <scope>NUCLEOTIDE SEQUENCE [LARGE SCALE GENOMIC DNA]</scope>
    <source>
        <strain evidence="6">CGMCC 4.7152</strain>
    </source>
</reference>
<dbReference type="PANTHER" id="PTHR44846">
    <property type="entry name" value="MANNOSYL-D-GLYCERATE TRANSPORT/METABOLISM SYSTEM REPRESSOR MNGR-RELATED"/>
    <property type="match status" value="1"/>
</dbReference>
<dbReference type="SUPFAM" id="SSF46785">
    <property type="entry name" value="Winged helix' DNA-binding domain"/>
    <property type="match status" value="1"/>
</dbReference>
<dbReference type="InterPro" id="IPR011663">
    <property type="entry name" value="UTRA"/>
</dbReference>
<gene>
    <name evidence="5" type="ORF">ACFPIJ_50190</name>
</gene>
<comment type="caution">
    <text evidence="5">The sequence shown here is derived from an EMBL/GenBank/DDBJ whole genome shotgun (WGS) entry which is preliminary data.</text>
</comment>
<keyword evidence="2" id="KW-0238">DNA-binding</keyword>
<dbReference type="SMART" id="SM00866">
    <property type="entry name" value="UTRA"/>
    <property type="match status" value="1"/>
</dbReference>
<dbReference type="SMART" id="SM00345">
    <property type="entry name" value="HTH_GNTR"/>
    <property type="match status" value="1"/>
</dbReference>
<proteinExistence type="predicted"/>
<evidence type="ECO:0000259" key="4">
    <source>
        <dbReference type="PROSITE" id="PS50949"/>
    </source>
</evidence>
<dbReference type="SUPFAM" id="SSF64288">
    <property type="entry name" value="Chorismate lyase-like"/>
    <property type="match status" value="1"/>
</dbReference>
<dbReference type="EMBL" id="JBHSIU010000086">
    <property type="protein sequence ID" value="MFC5005983.1"/>
    <property type="molecule type" value="Genomic_DNA"/>
</dbReference>
<dbReference type="Gene3D" id="3.40.1410.10">
    <property type="entry name" value="Chorismate lyase-like"/>
    <property type="match status" value="1"/>
</dbReference>
<dbReference type="InterPro" id="IPR036390">
    <property type="entry name" value="WH_DNA-bd_sf"/>
</dbReference>
<dbReference type="InterPro" id="IPR050679">
    <property type="entry name" value="Bact_HTH_transcr_reg"/>
</dbReference>
<evidence type="ECO:0000313" key="5">
    <source>
        <dbReference type="EMBL" id="MFC5005983.1"/>
    </source>
</evidence>
<dbReference type="Pfam" id="PF07702">
    <property type="entry name" value="UTRA"/>
    <property type="match status" value="1"/>
</dbReference>
<keyword evidence="3" id="KW-0804">Transcription</keyword>
<dbReference type="RefSeq" id="WP_380126589.1">
    <property type="nucleotide sequence ID" value="NZ_JBHSIU010000086.1"/>
</dbReference>
<accession>A0ABV9WC10</accession>
<keyword evidence="1" id="KW-0805">Transcription regulation</keyword>
<organism evidence="5 6">
    <name type="scientific">Dactylosporangium cerinum</name>
    <dbReference type="NCBI Taxonomy" id="1434730"/>
    <lineage>
        <taxon>Bacteria</taxon>
        <taxon>Bacillati</taxon>
        <taxon>Actinomycetota</taxon>
        <taxon>Actinomycetes</taxon>
        <taxon>Micromonosporales</taxon>
        <taxon>Micromonosporaceae</taxon>
        <taxon>Dactylosporangium</taxon>
    </lineage>
</organism>
<evidence type="ECO:0000256" key="3">
    <source>
        <dbReference type="ARBA" id="ARBA00023163"/>
    </source>
</evidence>
<evidence type="ECO:0000256" key="1">
    <source>
        <dbReference type="ARBA" id="ARBA00023015"/>
    </source>
</evidence>
<keyword evidence="6" id="KW-1185">Reference proteome</keyword>
<feature type="domain" description="HTH gntR-type" evidence="4">
    <location>
        <begin position="18"/>
        <end position="86"/>
    </location>
</feature>
<dbReference type="InterPro" id="IPR036388">
    <property type="entry name" value="WH-like_DNA-bd_sf"/>
</dbReference>
<dbReference type="Gene3D" id="1.10.10.10">
    <property type="entry name" value="Winged helix-like DNA-binding domain superfamily/Winged helix DNA-binding domain"/>
    <property type="match status" value="1"/>
</dbReference>
<dbReference type="PANTHER" id="PTHR44846:SF1">
    <property type="entry name" value="MANNOSYL-D-GLYCERATE TRANSPORT_METABOLISM SYSTEM REPRESSOR MNGR-RELATED"/>
    <property type="match status" value="1"/>
</dbReference>
<dbReference type="CDD" id="cd07377">
    <property type="entry name" value="WHTH_GntR"/>
    <property type="match status" value="1"/>
</dbReference>
<dbReference type="InterPro" id="IPR000524">
    <property type="entry name" value="Tscrpt_reg_HTH_GntR"/>
</dbReference>
<dbReference type="PROSITE" id="PS50949">
    <property type="entry name" value="HTH_GNTR"/>
    <property type="match status" value="1"/>
</dbReference>
<dbReference type="Proteomes" id="UP001595912">
    <property type="component" value="Unassembled WGS sequence"/>
</dbReference>
<protein>
    <submittedName>
        <fullName evidence="5">GntR family transcriptional regulator</fullName>
    </submittedName>
</protein>
<dbReference type="Pfam" id="PF00392">
    <property type="entry name" value="GntR"/>
    <property type="match status" value="1"/>
</dbReference>
<name>A0ABV9WC10_9ACTN</name>
<evidence type="ECO:0000256" key="2">
    <source>
        <dbReference type="ARBA" id="ARBA00023125"/>
    </source>
</evidence>
<evidence type="ECO:0000313" key="6">
    <source>
        <dbReference type="Proteomes" id="UP001595912"/>
    </source>
</evidence>
<dbReference type="PRINTS" id="PR00035">
    <property type="entry name" value="HTHGNTR"/>
</dbReference>